<dbReference type="Proteomes" id="UP000270924">
    <property type="component" value="Unassembled WGS sequence"/>
</dbReference>
<accession>A0A3P7DNX7</accession>
<gene>
    <name evidence="2" type="ORF">WBA_LOCUS5016</name>
</gene>
<proteinExistence type="predicted"/>
<dbReference type="EMBL" id="UYWW01002303">
    <property type="protein sequence ID" value="VDM11630.1"/>
    <property type="molecule type" value="Genomic_DNA"/>
</dbReference>
<evidence type="ECO:0000313" key="2">
    <source>
        <dbReference type="EMBL" id="VDM11630.1"/>
    </source>
</evidence>
<protein>
    <submittedName>
        <fullName evidence="2">Uncharacterized protein</fullName>
    </submittedName>
</protein>
<keyword evidence="1" id="KW-0812">Transmembrane</keyword>
<name>A0A3P7DNX7_WUCBA</name>
<keyword evidence="1" id="KW-0472">Membrane</keyword>
<evidence type="ECO:0000256" key="1">
    <source>
        <dbReference type="SAM" id="Phobius"/>
    </source>
</evidence>
<keyword evidence="1" id="KW-1133">Transmembrane helix</keyword>
<dbReference type="InParanoid" id="A0A3P7DNX7"/>
<dbReference type="AlphaFoldDB" id="A0A3P7DNX7"/>
<sequence length="255" mass="30010">MMELKLENVQNEVMQVIGDLQKLPKTFDNFKLHAIFCLTNSQNDNLFLMCLNHLLNVAIVSDYAFVVAEIKHAIEDRMEKYAPNLHPRQWFLRKKKYIMENLTKRIIFEYSERTKPLERGSFLETVDERFEQSIEYSLNVLVEIFDFPKDDIESFMGDACPEIVTSLLLDCMAEKEKVQMALDTIARLRRVQPEILMEESLPLLLVKHLFKDLSIQVMQNALNFISFYTKGGCNWVGIILIYYLIPLFFFLIDFN</sequence>
<keyword evidence="3" id="KW-1185">Reference proteome</keyword>
<organism evidence="2 3">
    <name type="scientific">Wuchereria bancrofti</name>
    <dbReference type="NCBI Taxonomy" id="6293"/>
    <lineage>
        <taxon>Eukaryota</taxon>
        <taxon>Metazoa</taxon>
        <taxon>Ecdysozoa</taxon>
        <taxon>Nematoda</taxon>
        <taxon>Chromadorea</taxon>
        <taxon>Rhabditida</taxon>
        <taxon>Spirurina</taxon>
        <taxon>Spiruromorpha</taxon>
        <taxon>Filarioidea</taxon>
        <taxon>Onchocercidae</taxon>
        <taxon>Wuchereria</taxon>
    </lineage>
</organism>
<dbReference type="OrthoDB" id="10473560at2759"/>
<evidence type="ECO:0000313" key="3">
    <source>
        <dbReference type="Proteomes" id="UP000270924"/>
    </source>
</evidence>
<feature type="transmembrane region" description="Helical" evidence="1">
    <location>
        <begin position="235"/>
        <end position="254"/>
    </location>
</feature>
<reference evidence="2 3" key="1">
    <citation type="submission" date="2018-11" db="EMBL/GenBank/DDBJ databases">
        <authorList>
            <consortium name="Pathogen Informatics"/>
        </authorList>
    </citation>
    <scope>NUCLEOTIDE SEQUENCE [LARGE SCALE GENOMIC DNA]</scope>
</reference>